<gene>
    <name evidence="1" type="ORF">ACOLOM_LOCUS12554</name>
</gene>
<name>A0ACA9QEY5_9GLOM</name>
<proteinExistence type="predicted"/>
<feature type="non-terminal residue" evidence="1">
    <location>
        <position position="1"/>
    </location>
</feature>
<feature type="non-terminal residue" evidence="1">
    <location>
        <position position="226"/>
    </location>
</feature>
<dbReference type="Proteomes" id="UP000789525">
    <property type="component" value="Unassembled WGS sequence"/>
</dbReference>
<evidence type="ECO:0000313" key="2">
    <source>
        <dbReference type="Proteomes" id="UP000789525"/>
    </source>
</evidence>
<dbReference type="EMBL" id="CAJVPT010051577">
    <property type="protein sequence ID" value="CAG8748077.1"/>
    <property type="molecule type" value="Genomic_DNA"/>
</dbReference>
<keyword evidence="2" id="KW-1185">Reference proteome</keyword>
<sequence length="226" mass="25418">PPEGKYASVMPLNIKRHKSELVEFHSPKASSPQGQFFVTETESPRILPSSPVGTSMLKHVDDSPQVQVLGRVQADQGFTRSMDSETMKTYYGGAMTETTFMRNRNLLAVRKKRPQFERSSSSHPQSKSHILKDENTLTYPATPKCLNITGTVNIQQTERRFAKLFNESDPSERPTLEATSPSTLLGGLNLRLPFDMILIDYFRRVNRCFVWCPAWSADAEDGSCDA</sequence>
<comment type="caution">
    <text evidence="1">The sequence shown here is derived from an EMBL/GenBank/DDBJ whole genome shotgun (WGS) entry which is preliminary data.</text>
</comment>
<evidence type="ECO:0000313" key="1">
    <source>
        <dbReference type="EMBL" id="CAG8748077.1"/>
    </source>
</evidence>
<organism evidence="1 2">
    <name type="scientific">Acaulospora colombiana</name>
    <dbReference type="NCBI Taxonomy" id="27376"/>
    <lineage>
        <taxon>Eukaryota</taxon>
        <taxon>Fungi</taxon>
        <taxon>Fungi incertae sedis</taxon>
        <taxon>Mucoromycota</taxon>
        <taxon>Glomeromycotina</taxon>
        <taxon>Glomeromycetes</taxon>
        <taxon>Diversisporales</taxon>
        <taxon>Acaulosporaceae</taxon>
        <taxon>Acaulospora</taxon>
    </lineage>
</organism>
<protein>
    <submittedName>
        <fullName evidence="1">2209_t:CDS:1</fullName>
    </submittedName>
</protein>
<accession>A0ACA9QEY5</accession>
<reference evidence="1" key="1">
    <citation type="submission" date="2021-06" db="EMBL/GenBank/DDBJ databases">
        <authorList>
            <person name="Kallberg Y."/>
            <person name="Tangrot J."/>
            <person name="Rosling A."/>
        </authorList>
    </citation>
    <scope>NUCLEOTIDE SEQUENCE</scope>
    <source>
        <strain evidence="1">CL356</strain>
    </source>
</reference>